<dbReference type="InterPro" id="IPR000215">
    <property type="entry name" value="Serpin_fam"/>
</dbReference>
<dbReference type="PROSITE" id="PS00284">
    <property type="entry name" value="SERPIN"/>
    <property type="match status" value="1"/>
</dbReference>
<dbReference type="PANTHER" id="PTHR11461">
    <property type="entry name" value="SERINE PROTEASE INHIBITOR, SERPIN"/>
    <property type="match status" value="1"/>
</dbReference>
<reference evidence="7" key="1">
    <citation type="submission" date="2020-11" db="EMBL/GenBank/DDBJ databases">
        <authorList>
            <person name="Tran Van P."/>
        </authorList>
    </citation>
    <scope>NUCLEOTIDE SEQUENCE</scope>
</reference>
<dbReference type="Gene3D" id="3.30.497.10">
    <property type="entry name" value="Antithrombin, subunit I, domain 2"/>
    <property type="match status" value="1"/>
</dbReference>
<keyword evidence="8" id="KW-1185">Reference proteome</keyword>
<keyword evidence="5" id="KW-0812">Transmembrane</keyword>
<dbReference type="OrthoDB" id="9518664at2759"/>
<name>A0A7R9FPQ0_9CRUS</name>
<dbReference type="SUPFAM" id="SSF56574">
    <property type="entry name" value="Serpins"/>
    <property type="match status" value="1"/>
</dbReference>
<dbReference type="CDD" id="cd00172">
    <property type="entry name" value="serpin"/>
    <property type="match status" value="1"/>
</dbReference>
<dbReference type="InterPro" id="IPR023796">
    <property type="entry name" value="Serpin_dom"/>
</dbReference>
<sequence length="592" mass="65796">MTSWDAGGLSRAARKKDTSQVLGCDVICCPDEIGNPIGGGIVKERFSFVLSPQSDGDIHRLRVCRLPENLLLFCDSNEIASGRPLRRRKAMFRVFILAFLFSLLTEGNGITFPFLQNLVPRLGTDSEFFPPRPPIPGSDSDIRPPLRISNILSSRRQSSNPQSSNPQSSNPQSSNPQSSDPQSSRPQSSNPPVIQITESAPFDLHESMTQLGLDIVQVLTTGEKLRQCVRGDRKGKLPADSTGNVLISPLSISSALSMLWLGAEGDTGKEIKAALRYPANEDERNIHDAYNRNLTALLRPDRGVTLNYSNTLFGNIGLSVILYYYEDVQTYYKSTIRGVDFKNPVKAREHINRWVGNQTDGRIKDILSQPPSPDTNLMIANAIYFKGNWAYPFPEKDTQIDTFTVSPNEVLRVPIMNNVMEIPFARDDKLGVSVIALPYDKFEMSLYILLPFDQGVRGLQELESRLDARSLDTLVRSMNVSTVTVAMPRFSMEYKTDLRSVLGALGVCDLFSPASADLRDIAVNETLYVDEVLHQANVEVNEKGTVAAAATIAGVSRTFRSFRVDRPFIFFIKDNPTGLPLFWGRVIRPQTS</sequence>
<dbReference type="InterPro" id="IPR042185">
    <property type="entry name" value="Serpin_sf_2"/>
</dbReference>
<evidence type="ECO:0000256" key="5">
    <source>
        <dbReference type="SAM" id="Phobius"/>
    </source>
</evidence>
<keyword evidence="5" id="KW-1133">Transmembrane helix</keyword>
<dbReference type="GO" id="GO:0005615">
    <property type="term" value="C:extracellular space"/>
    <property type="evidence" value="ECO:0007669"/>
    <property type="project" value="InterPro"/>
</dbReference>
<keyword evidence="5" id="KW-0472">Membrane</keyword>
<keyword evidence="1" id="KW-0646">Protease inhibitor</keyword>
<dbReference type="PANTHER" id="PTHR11461:SF342">
    <property type="entry name" value="SERINE PROTEASE INHIBITOR 28DC"/>
    <property type="match status" value="1"/>
</dbReference>
<feature type="region of interest" description="Disordered" evidence="4">
    <location>
        <begin position="154"/>
        <end position="194"/>
    </location>
</feature>
<feature type="compositionally biased region" description="Low complexity" evidence="4">
    <location>
        <begin position="154"/>
        <end position="192"/>
    </location>
</feature>
<dbReference type="Proteomes" id="UP000677054">
    <property type="component" value="Unassembled WGS sequence"/>
</dbReference>
<evidence type="ECO:0000256" key="4">
    <source>
        <dbReference type="SAM" id="MobiDB-lite"/>
    </source>
</evidence>
<dbReference type="AlphaFoldDB" id="A0A7R9FPQ0"/>
<evidence type="ECO:0000256" key="3">
    <source>
        <dbReference type="RuleBase" id="RU000411"/>
    </source>
</evidence>
<dbReference type="Pfam" id="PF00079">
    <property type="entry name" value="Serpin"/>
    <property type="match status" value="1"/>
</dbReference>
<dbReference type="InterPro" id="IPR023795">
    <property type="entry name" value="Serpin_CS"/>
</dbReference>
<comment type="similarity">
    <text evidence="3">Belongs to the serpin family.</text>
</comment>
<keyword evidence="2" id="KW-0722">Serine protease inhibitor</keyword>
<evidence type="ECO:0000256" key="1">
    <source>
        <dbReference type="ARBA" id="ARBA00022690"/>
    </source>
</evidence>
<evidence type="ECO:0000313" key="8">
    <source>
        <dbReference type="Proteomes" id="UP000677054"/>
    </source>
</evidence>
<organism evidence="7">
    <name type="scientific">Darwinula stevensoni</name>
    <dbReference type="NCBI Taxonomy" id="69355"/>
    <lineage>
        <taxon>Eukaryota</taxon>
        <taxon>Metazoa</taxon>
        <taxon>Ecdysozoa</taxon>
        <taxon>Arthropoda</taxon>
        <taxon>Crustacea</taxon>
        <taxon>Oligostraca</taxon>
        <taxon>Ostracoda</taxon>
        <taxon>Podocopa</taxon>
        <taxon>Podocopida</taxon>
        <taxon>Darwinulocopina</taxon>
        <taxon>Darwinuloidea</taxon>
        <taxon>Darwinulidae</taxon>
        <taxon>Darwinula</taxon>
    </lineage>
</organism>
<dbReference type="EMBL" id="CAJPEV010002877">
    <property type="protein sequence ID" value="CAG0898318.1"/>
    <property type="molecule type" value="Genomic_DNA"/>
</dbReference>
<dbReference type="InterPro" id="IPR042178">
    <property type="entry name" value="Serpin_sf_1"/>
</dbReference>
<dbReference type="GO" id="GO:0004867">
    <property type="term" value="F:serine-type endopeptidase inhibitor activity"/>
    <property type="evidence" value="ECO:0007669"/>
    <property type="project" value="UniProtKB-KW"/>
</dbReference>
<proteinExistence type="inferred from homology"/>
<feature type="transmembrane region" description="Helical" evidence="5">
    <location>
        <begin position="94"/>
        <end position="115"/>
    </location>
</feature>
<dbReference type="SMART" id="SM00093">
    <property type="entry name" value="SERPIN"/>
    <property type="match status" value="1"/>
</dbReference>
<dbReference type="InterPro" id="IPR036186">
    <property type="entry name" value="Serpin_sf"/>
</dbReference>
<dbReference type="Gene3D" id="2.30.39.10">
    <property type="entry name" value="Alpha-1-antitrypsin, domain 1"/>
    <property type="match status" value="1"/>
</dbReference>
<gene>
    <name evidence="7" type="ORF">DSTB1V02_LOCUS10255</name>
</gene>
<feature type="domain" description="Serpin" evidence="6">
    <location>
        <begin position="236"/>
        <end position="589"/>
    </location>
</feature>
<evidence type="ECO:0000259" key="6">
    <source>
        <dbReference type="SMART" id="SM00093"/>
    </source>
</evidence>
<evidence type="ECO:0000313" key="7">
    <source>
        <dbReference type="EMBL" id="CAD7250482.1"/>
    </source>
</evidence>
<protein>
    <recommendedName>
        <fullName evidence="6">Serpin domain-containing protein</fullName>
    </recommendedName>
</protein>
<accession>A0A7R9FPQ0</accession>
<evidence type="ECO:0000256" key="2">
    <source>
        <dbReference type="ARBA" id="ARBA00022900"/>
    </source>
</evidence>
<dbReference type="EMBL" id="LR902394">
    <property type="protein sequence ID" value="CAD7250482.1"/>
    <property type="molecule type" value="Genomic_DNA"/>
</dbReference>